<dbReference type="RefSeq" id="WP_009501618.1">
    <property type="nucleotide sequence ID" value="NZ_ANIN01000002.1"/>
</dbReference>
<proteinExistence type="predicted"/>
<evidence type="ECO:0000313" key="2">
    <source>
        <dbReference type="EMBL" id="ELA08106.1"/>
    </source>
</evidence>
<protein>
    <recommendedName>
        <fullName evidence="1">Segregation and condensation protein A</fullName>
    </recommendedName>
</protein>
<dbReference type="AlphaFoldDB" id="L2F5S1"/>
<dbReference type="STRING" id="1230338.MOMA_06081"/>
<dbReference type="PATRIC" id="fig|1230338.3.peg.1295"/>
<dbReference type="Pfam" id="PF02616">
    <property type="entry name" value="SMC_ScpA"/>
    <property type="match status" value="1"/>
</dbReference>
<gene>
    <name evidence="2" type="ORF">MOMA_06081</name>
</gene>
<evidence type="ECO:0000313" key="3">
    <source>
        <dbReference type="Proteomes" id="UP000023795"/>
    </source>
</evidence>
<dbReference type="Proteomes" id="UP000023795">
    <property type="component" value="Unassembled WGS sequence"/>
</dbReference>
<dbReference type="PANTHER" id="PTHR33969:SF2">
    <property type="entry name" value="SEGREGATION AND CONDENSATION PROTEIN A"/>
    <property type="match status" value="1"/>
</dbReference>
<organism evidence="2 3">
    <name type="scientific">Moraxella macacae 0408225</name>
    <dbReference type="NCBI Taxonomy" id="1230338"/>
    <lineage>
        <taxon>Bacteria</taxon>
        <taxon>Pseudomonadati</taxon>
        <taxon>Pseudomonadota</taxon>
        <taxon>Gammaproteobacteria</taxon>
        <taxon>Moraxellales</taxon>
        <taxon>Moraxellaceae</taxon>
        <taxon>Moraxella</taxon>
    </lineage>
</organism>
<sequence length="255" mass="29048">MQVRIFTTPVQSLPDDLYIPPEAFAVWLEQFEGPLDFLLYLVKKNNFDITTTAILPITEQYLSYINELDEQYFELAGDYLLMTSTLINIKSSLLLPTPKLADDEKNPTKQLIRRLEEYAQIKAVSKKIDMLIRLERDVFLAFASLPDENLTKSPSYPVVLLTNSLINMQIKPDYQMHHIKADIIPLAERMANISQILASRGKSEFGEILDKSQGRLGVVVSFVAILELAKQKLIDFALIRDNATNINDLTLIWTA</sequence>
<evidence type="ECO:0000256" key="1">
    <source>
        <dbReference type="ARBA" id="ARBA00044777"/>
    </source>
</evidence>
<dbReference type="PANTHER" id="PTHR33969">
    <property type="entry name" value="SEGREGATION AND CONDENSATION PROTEIN A"/>
    <property type="match status" value="1"/>
</dbReference>
<name>L2F5S1_9GAMM</name>
<dbReference type="Gene3D" id="6.10.250.2410">
    <property type="match status" value="1"/>
</dbReference>
<reference evidence="2 3" key="1">
    <citation type="journal article" date="2013" name="Genome Announc.">
        <title>Genome Sequence of Moraxella macacae 0408225, a Novel Bacterial Species Isolated from a Cynomolgus Macaque with Epistaxis.</title>
        <authorList>
            <person name="Ladner J.T."/>
            <person name="Whitehouse C.A."/>
            <person name="Koroleva G.I."/>
            <person name="Palacios G.F."/>
        </authorList>
    </citation>
    <scope>NUCLEOTIDE SEQUENCE [LARGE SCALE GENOMIC DNA]</scope>
    <source>
        <strain evidence="2 3">0408225</strain>
    </source>
</reference>
<dbReference type="InterPro" id="IPR003768">
    <property type="entry name" value="ScpA"/>
</dbReference>
<accession>L2F5S1</accession>
<dbReference type="OrthoDB" id="9811016at2"/>
<dbReference type="EMBL" id="ANIN01000002">
    <property type="protein sequence ID" value="ELA08106.1"/>
    <property type="molecule type" value="Genomic_DNA"/>
</dbReference>
<comment type="caution">
    <text evidence="2">The sequence shown here is derived from an EMBL/GenBank/DDBJ whole genome shotgun (WGS) entry which is preliminary data.</text>
</comment>
<keyword evidence="3" id="KW-1185">Reference proteome</keyword>
<dbReference type="eggNOG" id="COG1354">
    <property type="taxonomic scope" value="Bacteria"/>
</dbReference>